<feature type="domain" description="Vacuolar sorting protein Vps3844 C-terminal" evidence="4">
    <location>
        <begin position="303"/>
        <end position="406"/>
    </location>
</feature>
<keyword evidence="2" id="KW-0472">Membrane</keyword>
<dbReference type="Pfam" id="PF21656">
    <property type="entry name" value="DUF6859"/>
    <property type="match status" value="1"/>
</dbReference>
<keyword evidence="2" id="KW-1133">Transmembrane helix</keyword>
<dbReference type="InterPro" id="IPR049205">
    <property type="entry name" value="Vps3844_N"/>
</dbReference>
<dbReference type="PANTHER" id="PTHR36853:SF1">
    <property type="entry name" value="DUF3844 DOMAIN-CONTAINING PROTEIN"/>
    <property type="match status" value="1"/>
</dbReference>
<keyword evidence="7" id="KW-1185">Reference proteome</keyword>
<evidence type="ECO:0000313" key="6">
    <source>
        <dbReference type="EMBL" id="KAF2730051.1"/>
    </source>
</evidence>
<dbReference type="Proteomes" id="UP000799444">
    <property type="component" value="Unassembled WGS sequence"/>
</dbReference>
<dbReference type="GO" id="GO:0005783">
    <property type="term" value="C:endoplasmic reticulum"/>
    <property type="evidence" value="ECO:0007669"/>
    <property type="project" value="TreeGrafter"/>
</dbReference>
<evidence type="ECO:0008006" key="8">
    <source>
        <dbReference type="Google" id="ProtNLM"/>
    </source>
</evidence>
<evidence type="ECO:0000256" key="1">
    <source>
        <dbReference type="SAM" id="MobiDB-lite"/>
    </source>
</evidence>
<proteinExistence type="predicted"/>
<feature type="transmembrane region" description="Helical" evidence="2">
    <location>
        <begin position="371"/>
        <end position="393"/>
    </location>
</feature>
<feature type="domain" description="Vacuolar sorting protein Vps3844 N-terminal" evidence="5">
    <location>
        <begin position="43"/>
        <end position="145"/>
    </location>
</feature>
<gene>
    <name evidence="6" type="ORF">EJ04DRAFT_474489</name>
</gene>
<dbReference type="EMBL" id="ML996227">
    <property type="protein sequence ID" value="KAF2730051.1"/>
    <property type="molecule type" value="Genomic_DNA"/>
</dbReference>
<protein>
    <recommendedName>
        <fullName evidence="8">DUF3844 domain-containing protein</fullName>
    </recommendedName>
</protein>
<accession>A0A9P4UYG6</accession>
<comment type="caution">
    <text evidence="6">The sequence shown here is derived from an EMBL/GenBank/DDBJ whole genome shotgun (WGS) entry which is preliminary data.</text>
</comment>
<sequence length="414" mass="44951">MKLSCGLLLSSLYCSASAASQAGHVFIFNSGTVQQAWKPEPQTVDPETARLIFAQRLGLARFHSIKSTDDEVVRQIARYGGIPQRPFGGESLYRINNAHTLIWIEDVEDPKAIISNMKPYTANFTISNPPSTSDNDRLVQDFTLQAESLPAKEDYNNWAYDSGVETEQALMSLKHVDSYRINKYLNIFRADKSDKVAPSSLSSAISQIMASATKIDCPGCGFSVTVVLMPPTSPKTKRAAQPYGTYDVPMRREARRQKTEALLSPASSTPPKPQSSVVWDLEDFPAITAQDDDSPVLGILPACFESKELCQVRTKNCSGHGGCGSMHKGAQDCFGCRCEATVEQVGDNEKTIKTTYWGGPACQKKDVSVPFWLFVGSGVIIAALISAGIGMLYSMGSEELPSVIGAGVSGPQRK</sequence>
<dbReference type="InterPro" id="IPR053065">
    <property type="entry name" value="Archenteron_Induction-Rel"/>
</dbReference>
<name>A0A9P4UYG6_9PLEO</name>
<evidence type="ECO:0000256" key="2">
    <source>
        <dbReference type="SAM" id="Phobius"/>
    </source>
</evidence>
<dbReference type="PANTHER" id="PTHR36853">
    <property type="entry name" value="EXPRESSED PROTEIN"/>
    <property type="match status" value="1"/>
</dbReference>
<evidence type="ECO:0000259" key="4">
    <source>
        <dbReference type="Pfam" id="PF12955"/>
    </source>
</evidence>
<dbReference type="Pfam" id="PF12955">
    <property type="entry name" value="Vps3844_C"/>
    <property type="match status" value="1"/>
</dbReference>
<dbReference type="OrthoDB" id="5583277at2759"/>
<feature type="region of interest" description="Disordered" evidence="1">
    <location>
        <begin position="254"/>
        <end position="276"/>
    </location>
</feature>
<evidence type="ECO:0000313" key="7">
    <source>
        <dbReference type="Proteomes" id="UP000799444"/>
    </source>
</evidence>
<reference evidence="6" key="1">
    <citation type="journal article" date="2020" name="Stud. Mycol.">
        <title>101 Dothideomycetes genomes: a test case for predicting lifestyles and emergence of pathogens.</title>
        <authorList>
            <person name="Haridas S."/>
            <person name="Albert R."/>
            <person name="Binder M."/>
            <person name="Bloem J."/>
            <person name="Labutti K."/>
            <person name="Salamov A."/>
            <person name="Andreopoulos B."/>
            <person name="Baker S."/>
            <person name="Barry K."/>
            <person name="Bills G."/>
            <person name="Bluhm B."/>
            <person name="Cannon C."/>
            <person name="Castanera R."/>
            <person name="Culley D."/>
            <person name="Daum C."/>
            <person name="Ezra D."/>
            <person name="Gonzalez J."/>
            <person name="Henrissat B."/>
            <person name="Kuo A."/>
            <person name="Liang C."/>
            <person name="Lipzen A."/>
            <person name="Lutzoni F."/>
            <person name="Magnuson J."/>
            <person name="Mondo S."/>
            <person name="Nolan M."/>
            <person name="Ohm R."/>
            <person name="Pangilinan J."/>
            <person name="Park H.-J."/>
            <person name="Ramirez L."/>
            <person name="Alfaro M."/>
            <person name="Sun H."/>
            <person name="Tritt A."/>
            <person name="Yoshinaga Y."/>
            <person name="Zwiers L.-H."/>
            <person name="Turgeon B."/>
            <person name="Goodwin S."/>
            <person name="Spatafora J."/>
            <person name="Crous P."/>
            <person name="Grigoriev I."/>
        </authorList>
    </citation>
    <scope>NUCLEOTIDE SEQUENCE</scope>
    <source>
        <strain evidence="6">CBS 125425</strain>
    </source>
</reference>
<evidence type="ECO:0000256" key="3">
    <source>
        <dbReference type="SAM" id="SignalP"/>
    </source>
</evidence>
<dbReference type="InterPro" id="IPR024382">
    <property type="entry name" value="Vps3844_C"/>
</dbReference>
<keyword evidence="3" id="KW-0732">Signal</keyword>
<evidence type="ECO:0000259" key="5">
    <source>
        <dbReference type="Pfam" id="PF21656"/>
    </source>
</evidence>
<dbReference type="AlphaFoldDB" id="A0A9P4UYG6"/>
<feature type="chain" id="PRO_5040189869" description="DUF3844 domain-containing protein" evidence="3">
    <location>
        <begin position="19"/>
        <end position="414"/>
    </location>
</feature>
<organism evidence="6 7">
    <name type="scientific">Polyplosphaeria fusca</name>
    <dbReference type="NCBI Taxonomy" id="682080"/>
    <lineage>
        <taxon>Eukaryota</taxon>
        <taxon>Fungi</taxon>
        <taxon>Dikarya</taxon>
        <taxon>Ascomycota</taxon>
        <taxon>Pezizomycotina</taxon>
        <taxon>Dothideomycetes</taxon>
        <taxon>Pleosporomycetidae</taxon>
        <taxon>Pleosporales</taxon>
        <taxon>Tetraplosphaeriaceae</taxon>
        <taxon>Polyplosphaeria</taxon>
    </lineage>
</organism>
<keyword evidence="2" id="KW-0812">Transmembrane</keyword>
<feature type="signal peptide" evidence="3">
    <location>
        <begin position="1"/>
        <end position="18"/>
    </location>
</feature>